<protein>
    <submittedName>
        <fullName evidence="3">Uncharacterized protein</fullName>
    </submittedName>
</protein>
<dbReference type="InterPro" id="IPR011989">
    <property type="entry name" value="ARM-like"/>
</dbReference>
<dbReference type="PANTHER" id="PTHR33115:SF24">
    <property type="entry name" value="OS01G0522400 PROTEIN"/>
    <property type="match status" value="1"/>
</dbReference>
<reference evidence="3" key="2">
    <citation type="submission" date="2015-03" db="UniProtKB">
        <authorList>
            <consortium name="EnsemblPlants"/>
        </authorList>
    </citation>
    <scope>IDENTIFICATION</scope>
</reference>
<proteinExistence type="predicted"/>
<dbReference type="eggNOG" id="ENOG502QRQI">
    <property type="taxonomic scope" value="Eukaryota"/>
</dbReference>
<organism evidence="3">
    <name type="scientific">Oryza barthii</name>
    <dbReference type="NCBI Taxonomy" id="65489"/>
    <lineage>
        <taxon>Eukaryota</taxon>
        <taxon>Viridiplantae</taxon>
        <taxon>Streptophyta</taxon>
        <taxon>Embryophyta</taxon>
        <taxon>Tracheophyta</taxon>
        <taxon>Spermatophyta</taxon>
        <taxon>Magnoliopsida</taxon>
        <taxon>Liliopsida</taxon>
        <taxon>Poales</taxon>
        <taxon>Poaceae</taxon>
        <taxon>BOP clade</taxon>
        <taxon>Oryzoideae</taxon>
        <taxon>Oryzeae</taxon>
        <taxon>Oryzinae</taxon>
        <taxon>Oryza</taxon>
    </lineage>
</organism>
<feature type="transmembrane region" description="Helical" evidence="2">
    <location>
        <begin position="211"/>
        <end position="234"/>
    </location>
</feature>
<feature type="region of interest" description="Disordered" evidence="1">
    <location>
        <begin position="814"/>
        <end position="890"/>
    </location>
</feature>
<accession>A0A0D3EPM8</accession>
<dbReference type="SUPFAM" id="SSF48371">
    <property type="entry name" value="ARM repeat"/>
    <property type="match status" value="1"/>
</dbReference>
<dbReference type="PaxDb" id="65489-OBART01G18080.1"/>
<dbReference type="AlphaFoldDB" id="A0A0D3EPM8"/>
<dbReference type="HOGENOM" id="CLU_006857_0_0_1"/>
<keyword evidence="4" id="KW-1185">Reference proteome</keyword>
<name>A0A0D3EPM8_9ORYZ</name>
<sequence length="890" mass="99361">MSHNSNHYATTNQHSHDDERCQGSFVMAVPPSENDSDDDNNPPDHVVEDKLPEEKLNTMALRMAFYCRVMNGFGALALAWATVVLLGGYATLIKPKDFWLFNTSKAEDQFFIRLPEAIIKPDRIAVLGRGSWRRYRSDEEKPDDKQKIFLELLPAFKNGHSCLVILCQTTLGYVQLAALIGTMVVSSLRLKRQDYVDPIYQQSDDHKNIRWSLNIFYGLALSRCIVYFLIMILANPLKRVRRVGFTYNLGFWGELSLTRYVEECYLKCVSGDFHGAISMDLVSFSKDLLSSDSIENHLIGFRILDHLLRNNMYKQRVLKKIRVSIGTIQMAVHMLSLKIDMDTDTRGHAARVLLELAPDLQVESFPGILPAISSLLSTNKGITNSESSSNTIIVMKEFKLLGVQILEKLVDDQDNCTQVKEAKDLIPKIIELTRDGRLDCKLDFEIVHSSLKALLKLVSTTGEAGKELRRQVFGNLHIIEIIKKMLTGSTESQQADLLVQVTGILAFLAADDTARKEIRNSRLIVRMLISFLAGEMNVVQDPVPRKMMETLATEALVLLTTHFKEKIVLSTLSESNVQVILAETMVEDMENIVHVLSDESADHRIGVGKLLQNLWAYQGAECTELFKIIDKALPKLLETIDQTIDLAESKIESDSSDGHSSHAQELIDSAEGKGKLLESFIGLTVQICTNGDEMVFTNALRSANITVDEFVLKLKMILTMYKSPTADFPGVRRVVIQQMNWMMEKNPAYIVVFKKHEMDIILKETAETATKIENFLLFHSGVGAFEHEESISSIDRLPLCRIPKPLLSKVLKPPSSWGAAAPRAAGADLNRRHPLPQPQGLPAPAGAAAIPGRSGPKATGTDVNHRHFSAAALRNAGADGSRRRPRALQP</sequence>
<dbReference type="STRING" id="65489.A0A0D3EPM8"/>
<evidence type="ECO:0000313" key="3">
    <source>
        <dbReference type="EnsemblPlants" id="OBART01G18080.1"/>
    </source>
</evidence>
<dbReference type="EnsemblPlants" id="OBART01G18080.1">
    <property type="protein sequence ID" value="OBART01G18080.1"/>
    <property type="gene ID" value="OBART01G18080"/>
</dbReference>
<feature type="transmembrane region" description="Helical" evidence="2">
    <location>
        <begin position="69"/>
        <end position="92"/>
    </location>
</feature>
<dbReference type="Gramene" id="OBART01G18080.1">
    <property type="protein sequence ID" value="OBART01G18080.1"/>
    <property type="gene ID" value="OBART01G18080"/>
</dbReference>
<dbReference type="PANTHER" id="PTHR33115">
    <property type="entry name" value="ARM REPEAT SUPERFAMILY PROTEIN"/>
    <property type="match status" value="1"/>
</dbReference>
<keyword evidence="2" id="KW-0812">Transmembrane</keyword>
<dbReference type="Proteomes" id="UP000026960">
    <property type="component" value="Chromosome 1"/>
</dbReference>
<dbReference type="InterPro" id="IPR016024">
    <property type="entry name" value="ARM-type_fold"/>
</dbReference>
<evidence type="ECO:0000256" key="2">
    <source>
        <dbReference type="SAM" id="Phobius"/>
    </source>
</evidence>
<evidence type="ECO:0000313" key="4">
    <source>
        <dbReference type="Proteomes" id="UP000026960"/>
    </source>
</evidence>
<feature type="compositionally biased region" description="Low complexity" evidence="1">
    <location>
        <begin position="814"/>
        <end position="827"/>
    </location>
</feature>
<keyword evidence="2" id="KW-1133">Transmembrane helix</keyword>
<dbReference type="Gene3D" id="1.25.10.10">
    <property type="entry name" value="Leucine-rich Repeat Variant"/>
    <property type="match status" value="1"/>
</dbReference>
<feature type="transmembrane region" description="Helical" evidence="2">
    <location>
        <begin position="173"/>
        <end position="190"/>
    </location>
</feature>
<evidence type="ECO:0000256" key="1">
    <source>
        <dbReference type="SAM" id="MobiDB-lite"/>
    </source>
</evidence>
<reference evidence="3" key="1">
    <citation type="journal article" date="2009" name="Rice">
        <title>De Novo Next Generation Sequencing of Plant Genomes.</title>
        <authorList>
            <person name="Rounsley S."/>
            <person name="Marri P.R."/>
            <person name="Yu Y."/>
            <person name="He R."/>
            <person name="Sisneros N."/>
            <person name="Goicoechea J.L."/>
            <person name="Lee S.J."/>
            <person name="Angelova A."/>
            <person name="Kudrna D."/>
            <person name="Luo M."/>
            <person name="Affourtit J."/>
            <person name="Desany B."/>
            <person name="Knight J."/>
            <person name="Niazi F."/>
            <person name="Egholm M."/>
            <person name="Wing R.A."/>
        </authorList>
    </citation>
    <scope>NUCLEOTIDE SEQUENCE [LARGE SCALE GENOMIC DNA]</scope>
    <source>
        <strain evidence="3">cv. IRGC 105608</strain>
    </source>
</reference>
<feature type="region of interest" description="Disordered" evidence="1">
    <location>
        <begin position="27"/>
        <end position="49"/>
    </location>
</feature>
<keyword evidence="2" id="KW-0472">Membrane</keyword>